<dbReference type="EMBL" id="JBHSSK010000021">
    <property type="protein sequence ID" value="MFC6207083.1"/>
    <property type="molecule type" value="Genomic_DNA"/>
</dbReference>
<protein>
    <recommendedName>
        <fullName evidence="4">Exosortase</fullName>
    </recommendedName>
</protein>
<keyword evidence="1" id="KW-0812">Transmembrane</keyword>
<feature type="transmembrane region" description="Helical" evidence="1">
    <location>
        <begin position="12"/>
        <end position="31"/>
    </location>
</feature>
<accession>A0ABW1SSH9</accession>
<proteinExistence type="predicted"/>
<dbReference type="RefSeq" id="WP_125693158.1">
    <property type="nucleotide sequence ID" value="NZ_JBHSSK010000021.1"/>
</dbReference>
<feature type="transmembrane region" description="Helical" evidence="1">
    <location>
        <begin position="37"/>
        <end position="61"/>
    </location>
</feature>
<evidence type="ECO:0000313" key="2">
    <source>
        <dbReference type="EMBL" id="MFC6207083.1"/>
    </source>
</evidence>
<organism evidence="2 3">
    <name type="scientific">Levilactobacillus tongjiangensis</name>
    <dbReference type="NCBI Taxonomy" id="2486023"/>
    <lineage>
        <taxon>Bacteria</taxon>
        <taxon>Bacillati</taxon>
        <taxon>Bacillota</taxon>
        <taxon>Bacilli</taxon>
        <taxon>Lactobacillales</taxon>
        <taxon>Lactobacillaceae</taxon>
        <taxon>Levilactobacillus</taxon>
    </lineage>
</organism>
<keyword evidence="3" id="KW-1185">Reference proteome</keyword>
<evidence type="ECO:0000256" key="1">
    <source>
        <dbReference type="SAM" id="Phobius"/>
    </source>
</evidence>
<name>A0ABW1SSH9_9LACO</name>
<comment type="caution">
    <text evidence="2">The sequence shown here is derived from an EMBL/GenBank/DDBJ whole genome shotgun (WGS) entry which is preliminary data.</text>
</comment>
<sequence length="63" mass="7129">MLTSDFDVKLKLIILFTAGLVALAVILGYLWHRNHQYYQGFTGLLGVIVVQLFVLTSLLLIHQ</sequence>
<reference evidence="3" key="1">
    <citation type="journal article" date="2019" name="Int. J. Syst. Evol. Microbiol.">
        <title>The Global Catalogue of Microorganisms (GCM) 10K type strain sequencing project: providing services to taxonomists for standard genome sequencing and annotation.</title>
        <authorList>
            <consortium name="The Broad Institute Genomics Platform"/>
            <consortium name="The Broad Institute Genome Sequencing Center for Infectious Disease"/>
            <person name="Wu L."/>
            <person name="Ma J."/>
        </authorList>
    </citation>
    <scope>NUCLEOTIDE SEQUENCE [LARGE SCALE GENOMIC DNA]</scope>
    <source>
        <strain evidence="3">CCM 8905</strain>
    </source>
</reference>
<evidence type="ECO:0008006" key="4">
    <source>
        <dbReference type="Google" id="ProtNLM"/>
    </source>
</evidence>
<gene>
    <name evidence="2" type="ORF">ACFP1G_06280</name>
</gene>
<evidence type="ECO:0000313" key="3">
    <source>
        <dbReference type="Proteomes" id="UP001596254"/>
    </source>
</evidence>
<dbReference type="Proteomes" id="UP001596254">
    <property type="component" value="Unassembled WGS sequence"/>
</dbReference>
<keyword evidence="1" id="KW-1133">Transmembrane helix</keyword>
<keyword evidence="1" id="KW-0472">Membrane</keyword>